<name>C5M773_CANTT</name>
<keyword evidence="5" id="KW-0131">Cell cycle</keyword>
<keyword evidence="4" id="KW-0539">Nucleus</keyword>
<dbReference type="Gene3D" id="1.25.10.10">
    <property type="entry name" value="Leucine-rich Repeat Variant"/>
    <property type="match status" value="1"/>
</dbReference>
<protein>
    <recommendedName>
        <fullName evidence="9">Sister chromatid cohesion protein PDS5</fullName>
    </recommendedName>
</protein>
<keyword evidence="3" id="KW-0498">Mitosis</keyword>
<evidence type="ECO:0000313" key="7">
    <source>
        <dbReference type="EMBL" id="EER34843.1"/>
    </source>
</evidence>
<feature type="compositionally biased region" description="Basic and acidic residues" evidence="6">
    <location>
        <begin position="1244"/>
        <end position="1255"/>
    </location>
</feature>
<keyword evidence="8" id="KW-1185">Reference proteome</keyword>
<dbReference type="InterPro" id="IPR011989">
    <property type="entry name" value="ARM-like"/>
</dbReference>
<evidence type="ECO:0000256" key="6">
    <source>
        <dbReference type="SAM" id="MobiDB-lite"/>
    </source>
</evidence>
<dbReference type="HOGENOM" id="CLU_002562_1_0_1"/>
<dbReference type="EMBL" id="GG692396">
    <property type="protein sequence ID" value="EER34843.1"/>
    <property type="molecule type" value="Genomic_DNA"/>
</dbReference>
<proteinExistence type="predicted"/>
<dbReference type="eggNOG" id="KOG1525">
    <property type="taxonomic scope" value="Eukaryota"/>
</dbReference>
<evidence type="ECO:0000256" key="2">
    <source>
        <dbReference type="ARBA" id="ARBA00022618"/>
    </source>
</evidence>
<accession>C5M773</accession>
<dbReference type="VEuPathDB" id="FungiDB:CTRG_01705"/>
<dbReference type="GO" id="GO:0000785">
    <property type="term" value="C:chromatin"/>
    <property type="evidence" value="ECO:0007669"/>
    <property type="project" value="TreeGrafter"/>
</dbReference>
<feature type="compositionally biased region" description="Acidic residues" evidence="6">
    <location>
        <begin position="1271"/>
        <end position="1291"/>
    </location>
</feature>
<evidence type="ECO:0000256" key="1">
    <source>
        <dbReference type="ARBA" id="ARBA00004123"/>
    </source>
</evidence>
<dbReference type="GO" id="GO:0006281">
    <property type="term" value="P:DNA repair"/>
    <property type="evidence" value="ECO:0007669"/>
    <property type="project" value="TreeGrafter"/>
</dbReference>
<evidence type="ECO:0000256" key="3">
    <source>
        <dbReference type="ARBA" id="ARBA00022776"/>
    </source>
</evidence>
<dbReference type="OrthoDB" id="200660at2759"/>
<dbReference type="InterPro" id="IPR016024">
    <property type="entry name" value="ARM-type_fold"/>
</dbReference>
<evidence type="ECO:0000313" key="8">
    <source>
        <dbReference type="Proteomes" id="UP000002037"/>
    </source>
</evidence>
<feature type="region of interest" description="Disordered" evidence="6">
    <location>
        <begin position="1213"/>
        <end position="1299"/>
    </location>
</feature>
<dbReference type="Pfam" id="PF20168">
    <property type="entry name" value="PDS5"/>
    <property type="match status" value="1"/>
</dbReference>
<organism evidence="7 8">
    <name type="scientific">Candida tropicalis (strain ATCC MYA-3404 / T1)</name>
    <name type="common">Yeast</name>
    <dbReference type="NCBI Taxonomy" id="294747"/>
    <lineage>
        <taxon>Eukaryota</taxon>
        <taxon>Fungi</taxon>
        <taxon>Dikarya</taxon>
        <taxon>Ascomycota</taxon>
        <taxon>Saccharomycotina</taxon>
        <taxon>Pichiomycetes</taxon>
        <taxon>Debaryomycetaceae</taxon>
        <taxon>Candida/Lodderomyces clade</taxon>
        <taxon>Candida</taxon>
    </lineage>
</organism>
<dbReference type="InterPro" id="IPR039776">
    <property type="entry name" value="Pds5"/>
</dbReference>
<sequence>MKMVAKDNNDGHLSVKFDKPIVPTVKAPISNKELINRLASLHDELSNIDDSSVDLSSYTANLVNKKLLSHSSIGVQAYLCCCISDVLRIFAPNAPYSAQQLSDIFKLFFKQFARLTDKKDDPFYQQHVYLLKRLAEAKSTILITDLPDSEALIVSIFNTFYTLASKGFPTELELIITDILSEVLSEAEVVPHEVLQLILQKISNHDPSKLLSGNISSPEFNFSLAICEYNMDRMSRLVAQYFSEILYESTNNIEEETDIVEDGDHTASTKSKANHGVSKAIEVLKKVHHLSIQLWKFIPTVLSSVMALIDDELNADDDKVRTLATVTIGQMLASPIYPSVSNKVNFFITHKSVWNNWLKKTADVSATVRSKWVQQLPGIISSNPYLTTEINQIISTCLHKCLIDTDERVREAACLCINDITYPVFVSKLATPEIMKTLFQLIREKNVVIRQTSVQILGSIYSKNMKSEDREEISEELQKLIESIPNQLLSLVYINNKNITFLVDLCVFETLLEVSESNTSKRVERLVRFYKELDERGIEAFVAINKRQQQLSKVLLTFIETAESLNKENVSDDKENDSSSVPKEDVLKLEKIIDWICVSFPDGLNTVSCLERFYKLNRIRFFHLVKICISPDSDFNTIRNSMKELLNKLNDVKNIRLSDDRSNVTVSEMYENFKLLLLRASPLIYNRSNVEELVNYSKDSSNEYYSAANALLEQISTTIPDVFKSHLRSLTNLVVDEHNQITNKSNALKTIYHFVKKYPESFPKEVSFMNSIRKLATIGTSSEAKYAVKIIGLSDKKEVCCSGIIDSIYPFNIDDEKFATHLSAMAEIFVIDNLAISEKENELTPLIIKKILLTNRDLGRDSEITKEWIGDDDIEKYPCLNEKLISIRLLVNSLRSLDTENSSDDAKEEAKQKALPVVKLLMSLIGNNGEIVNKKDPSWPTPDVYKSKFRLTAGLYMLKLAKIPIYSETMLSASVRRLTFLINNEDYHVRSEFIKSLQKKLYDKSISEKFLAITFFSGLEQNQELKNDVTMWITSMFKRSESKRDMKFEKALVRLIHTIAHHEQFIEIIKDGNDESKLAAFNYASRILIFYVQLIATQENVSLLYYFASRVKQHRDATIATSDYEAEDPSEEILNLYRVSELAQLVIKNFADSKNWPMQTWPGKIGLPSDIYAPMASSKEAQWVVTQIFIPESQQVELVTLINKRLRTASSMKKGVEPSVAVKDRQKRIRSVNPRRATKKKAKIVKEKVSVEPTRRSSRATSKVSYKDQLESDSESDFDKEDDNMSDDSDQSDTGKLDL</sequence>
<gene>
    <name evidence="7" type="ORF">CTRG_01705</name>
</gene>
<dbReference type="PANTHER" id="PTHR12663">
    <property type="entry name" value="ANDROGEN INDUCED INHIBITOR OF PROLIFERATION AS3 / PDS5-RELATED"/>
    <property type="match status" value="1"/>
</dbReference>
<dbReference type="GeneID" id="8301524"/>
<dbReference type="SUPFAM" id="SSF48371">
    <property type="entry name" value="ARM repeat"/>
    <property type="match status" value="1"/>
</dbReference>
<dbReference type="CDD" id="cd19953">
    <property type="entry name" value="PDS5"/>
    <property type="match status" value="1"/>
</dbReference>
<evidence type="ECO:0000256" key="5">
    <source>
        <dbReference type="ARBA" id="ARBA00023306"/>
    </source>
</evidence>
<evidence type="ECO:0008006" key="9">
    <source>
        <dbReference type="Google" id="ProtNLM"/>
    </source>
</evidence>
<reference evidence="7 8" key="1">
    <citation type="journal article" date="2009" name="Nature">
        <title>Evolution of pathogenicity and sexual reproduction in eight Candida genomes.</title>
        <authorList>
            <person name="Butler G."/>
            <person name="Rasmussen M.D."/>
            <person name="Lin M.F."/>
            <person name="Santos M.A."/>
            <person name="Sakthikumar S."/>
            <person name="Munro C.A."/>
            <person name="Rheinbay E."/>
            <person name="Grabherr M."/>
            <person name="Forche A."/>
            <person name="Reedy J.L."/>
            <person name="Agrafioti I."/>
            <person name="Arnaud M.B."/>
            <person name="Bates S."/>
            <person name="Brown A.J."/>
            <person name="Brunke S."/>
            <person name="Costanzo M.C."/>
            <person name="Fitzpatrick D.A."/>
            <person name="de Groot P.W."/>
            <person name="Harris D."/>
            <person name="Hoyer L.L."/>
            <person name="Hube B."/>
            <person name="Klis F.M."/>
            <person name="Kodira C."/>
            <person name="Lennard N."/>
            <person name="Logue M.E."/>
            <person name="Martin R."/>
            <person name="Neiman A.M."/>
            <person name="Nikolaou E."/>
            <person name="Quail M.A."/>
            <person name="Quinn J."/>
            <person name="Santos M.C."/>
            <person name="Schmitzberger F.F."/>
            <person name="Sherlock G."/>
            <person name="Shah P."/>
            <person name="Silverstein K.A."/>
            <person name="Skrzypek M.S."/>
            <person name="Soll D."/>
            <person name="Staggs R."/>
            <person name="Stansfield I."/>
            <person name="Stumpf M.P."/>
            <person name="Sudbery P.E."/>
            <person name="Srikantha T."/>
            <person name="Zeng Q."/>
            <person name="Berman J."/>
            <person name="Berriman M."/>
            <person name="Heitman J."/>
            <person name="Gow N.A."/>
            <person name="Lorenz M.C."/>
            <person name="Birren B.W."/>
            <person name="Kellis M."/>
            <person name="Cuomo C.A."/>
        </authorList>
    </citation>
    <scope>NUCLEOTIDE SEQUENCE [LARGE SCALE GENOMIC DNA]</scope>
    <source>
        <strain evidence="8">ATCC MYA-3404 / T1</strain>
    </source>
</reference>
<dbReference type="GO" id="GO:0005634">
    <property type="term" value="C:nucleus"/>
    <property type="evidence" value="ECO:0007669"/>
    <property type="project" value="UniProtKB-SubCell"/>
</dbReference>
<dbReference type="GO" id="GO:0051301">
    <property type="term" value="P:cell division"/>
    <property type="evidence" value="ECO:0007669"/>
    <property type="project" value="UniProtKB-KW"/>
</dbReference>
<dbReference type="GO" id="GO:0007064">
    <property type="term" value="P:mitotic sister chromatid cohesion"/>
    <property type="evidence" value="ECO:0007669"/>
    <property type="project" value="InterPro"/>
</dbReference>
<dbReference type="PANTHER" id="PTHR12663:SF0">
    <property type="entry name" value="PRECOCIOUS DISSOCIATION OF SISTERS 5, ISOFORM A"/>
    <property type="match status" value="1"/>
</dbReference>
<dbReference type="RefSeq" id="XP_002547398.1">
    <property type="nucleotide sequence ID" value="XM_002547352.1"/>
</dbReference>
<comment type="subcellular location">
    <subcellularLocation>
        <location evidence="1">Nucleus</location>
    </subcellularLocation>
</comment>
<dbReference type="KEGG" id="ctp:CTRG_01705"/>
<keyword evidence="2" id="KW-0132">Cell division</keyword>
<evidence type="ECO:0000256" key="4">
    <source>
        <dbReference type="ARBA" id="ARBA00023242"/>
    </source>
</evidence>
<dbReference type="STRING" id="294747.C5M773"/>
<dbReference type="Proteomes" id="UP000002037">
    <property type="component" value="Unassembled WGS sequence"/>
</dbReference>